<gene>
    <name evidence="11" type="ORF">EC844_13713</name>
</gene>
<evidence type="ECO:0000256" key="4">
    <source>
        <dbReference type="ARBA" id="ARBA00022729"/>
    </source>
</evidence>
<feature type="domain" description="Penicillin-binding protein transpeptidase" evidence="10">
    <location>
        <begin position="77"/>
        <end position="273"/>
    </location>
</feature>
<dbReference type="Pfam" id="PF00905">
    <property type="entry name" value="Transpeptidase"/>
    <property type="match status" value="1"/>
</dbReference>
<dbReference type="AlphaFoldDB" id="A0A4R1XK22"/>
<dbReference type="InterPro" id="IPR012338">
    <property type="entry name" value="Beta-lactam/transpept-like"/>
</dbReference>
<dbReference type="GO" id="GO:0008658">
    <property type="term" value="F:penicillin binding"/>
    <property type="evidence" value="ECO:0007669"/>
    <property type="project" value="InterPro"/>
</dbReference>
<evidence type="ECO:0000256" key="6">
    <source>
        <dbReference type="ARBA" id="ARBA00023251"/>
    </source>
</evidence>
<accession>A0A4R1XK22</accession>
<keyword evidence="6 8" id="KW-0046">Antibiotic resistance</keyword>
<sequence length="287" mass="31956">MQQPTYAVVLGLLMGLTGCSTVQHAPSPVLIPSMQADAMQAALSSRQAEIPLLFDAAETKAVFVTFDGQQLQQFGNDLRRAEQPFIPASTFKILNALIGLQYQRATATELFKWDGRKRAFPAWEKDMTLAEGMQLSAVPVYQDLARRIGVPLMQKEIDRIHYGNQSIGTQVDDFWLKGPLKITAEQQVKFVYDLATGALPYDAAVQQQVKQMLLVEERAGTKLYAKSGWGMDVTPQVGWYVGWVEQADGKITAFALNMQMQTGDDAAERKALSLDILDKLNLMFYLN</sequence>
<dbReference type="GO" id="GO:0008800">
    <property type="term" value="F:beta-lactamase activity"/>
    <property type="evidence" value="ECO:0007669"/>
    <property type="project" value="UniProtKB-UniRule"/>
</dbReference>
<keyword evidence="12" id="KW-1185">Reference proteome</keyword>
<keyword evidence="4 9" id="KW-0732">Signal</keyword>
<dbReference type="EMBL" id="SLVJ01000037">
    <property type="protein sequence ID" value="TCM59893.1"/>
    <property type="molecule type" value="Genomic_DNA"/>
</dbReference>
<comment type="catalytic activity">
    <reaction evidence="1 8">
        <text>a beta-lactam + H2O = a substituted beta-amino acid</text>
        <dbReference type="Rhea" id="RHEA:20401"/>
        <dbReference type="ChEBI" id="CHEBI:15377"/>
        <dbReference type="ChEBI" id="CHEBI:35627"/>
        <dbReference type="ChEBI" id="CHEBI:140347"/>
        <dbReference type="EC" id="3.5.2.6"/>
    </reaction>
</comment>
<evidence type="ECO:0000256" key="5">
    <source>
        <dbReference type="ARBA" id="ARBA00022801"/>
    </source>
</evidence>
<evidence type="ECO:0000256" key="8">
    <source>
        <dbReference type="RuleBase" id="RU361140"/>
    </source>
</evidence>
<evidence type="ECO:0000259" key="10">
    <source>
        <dbReference type="Pfam" id="PF00905"/>
    </source>
</evidence>
<evidence type="ECO:0000256" key="1">
    <source>
        <dbReference type="ARBA" id="ARBA00001526"/>
    </source>
</evidence>
<evidence type="ECO:0000313" key="12">
    <source>
        <dbReference type="Proteomes" id="UP000294963"/>
    </source>
</evidence>
<dbReference type="GO" id="GO:0046677">
    <property type="term" value="P:response to antibiotic"/>
    <property type="evidence" value="ECO:0007669"/>
    <property type="project" value="UniProtKB-UniRule"/>
</dbReference>
<name>A0A4R1XK22_ACICA</name>
<dbReference type="InterPro" id="IPR001460">
    <property type="entry name" value="PCN-bd_Tpept"/>
</dbReference>
<feature type="chain" id="PRO_5020674486" description="Beta-lactamase" evidence="9">
    <location>
        <begin position="26"/>
        <end position="287"/>
    </location>
</feature>
<evidence type="ECO:0000256" key="7">
    <source>
        <dbReference type="PIRSR" id="PIRSR602137-50"/>
    </source>
</evidence>
<dbReference type="EC" id="3.5.2.6" evidence="3 8"/>
<evidence type="ECO:0000313" key="11">
    <source>
        <dbReference type="EMBL" id="TCM59893.1"/>
    </source>
</evidence>
<dbReference type="GO" id="GO:0017001">
    <property type="term" value="P:antibiotic catabolic process"/>
    <property type="evidence" value="ECO:0007669"/>
    <property type="project" value="InterPro"/>
</dbReference>
<dbReference type="InterPro" id="IPR002137">
    <property type="entry name" value="Beta-lactam_class-D_AS"/>
</dbReference>
<evidence type="ECO:0000256" key="9">
    <source>
        <dbReference type="SAM" id="SignalP"/>
    </source>
</evidence>
<feature type="active site" description="Acyl-ester intermediate" evidence="7">
    <location>
        <position position="89"/>
    </location>
</feature>
<evidence type="ECO:0000256" key="3">
    <source>
        <dbReference type="ARBA" id="ARBA00012865"/>
    </source>
</evidence>
<comment type="similarity">
    <text evidence="2 8">Belongs to the class-D beta-lactamase family.</text>
</comment>
<proteinExistence type="inferred from homology"/>
<dbReference type="SUPFAM" id="SSF56601">
    <property type="entry name" value="beta-lactamase/transpeptidase-like"/>
    <property type="match status" value="1"/>
</dbReference>
<feature type="modified residue" description="N6-carboxylysine" evidence="7">
    <location>
        <position position="92"/>
    </location>
</feature>
<protein>
    <recommendedName>
        <fullName evidence="3 8">Beta-lactamase</fullName>
        <ecNumber evidence="3 8">3.5.2.6</ecNumber>
    </recommendedName>
</protein>
<evidence type="ECO:0000256" key="2">
    <source>
        <dbReference type="ARBA" id="ARBA00007898"/>
    </source>
</evidence>
<organism evidence="11 12">
    <name type="scientific">Acinetobacter calcoaceticus</name>
    <dbReference type="NCBI Taxonomy" id="471"/>
    <lineage>
        <taxon>Bacteria</taxon>
        <taxon>Pseudomonadati</taxon>
        <taxon>Pseudomonadota</taxon>
        <taxon>Gammaproteobacteria</taxon>
        <taxon>Moraxellales</taxon>
        <taxon>Moraxellaceae</taxon>
        <taxon>Acinetobacter</taxon>
        <taxon>Acinetobacter calcoaceticus/baumannii complex</taxon>
    </lineage>
</organism>
<reference evidence="11 12" key="1">
    <citation type="submission" date="2019-03" db="EMBL/GenBank/DDBJ databases">
        <title>Genomic analyses of the natural microbiome of Caenorhabditis elegans.</title>
        <authorList>
            <person name="Samuel B."/>
        </authorList>
    </citation>
    <scope>NUCLEOTIDE SEQUENCE [LARGE SCALE GENOMIC DNA]</scope>
    <source>
        <strain evidence="11 12">JUb89</strain>
    </source>
</reference>
<keyword evidence="5 8" id="KW-0378">Hydrolase</keyword>
<dbReference type="Gene3D" id="3.40.710.10">
    <property type="entry name" value="DD-peptidase/beta-lactamase superfamily"/>
    <property type="match status" value="1"/>
</dbReference>
<dbReference type="PROSITE" id="PS00337">
    <property type="entry name" value="BETA_LACTAMASE_D"/>
    <property type="match status" value="1"/>
</dbReference>
<comment type="caution">
    <text evidence="11">The sequence shown here is derived from an EMBL/GenBank/DDBJ whole genome shotgun (WGS) entry which is preliminary data.</text>
</comment>
<dbReference type="NCBIfam" id="NF012161">
    <property type="entry name" value="bla_class_D_main"/>
    <property type="match status" value="1"/>
</dbReference>
<dbReference type="Proteomes" id="UP000294963">
    <property type="component" value="Unassembled WGS sequence"/>
</dbReference>
<feature type="signal peptide" evidence="9">
    <location>
        <begin position="1"/>
        <end position="25"/>
    </location>
</feature>